<evidence type="ECO:0000256" key="1">
    <source>
        <dbReference type="SAM" id="MobiDB-lite"/>
    </source>
</evidence>
<protein>
    <submittedName>
        <fullName evidence="2">Uncharacterized protein</fullName>
    </submittedName>
</protein>
<dbReference type="OrthoDB" id="3675870at2759"/>
<organism evidence="2 3">
    <name type="scientific">Alternaria atra</name>
    <dbReference type="NCBI Taxonomy" id="119953"/>
    <lineage>
        <taxon>Eukaryota</taxon>
        <taxon>Fungi</taxon>
        <taxon>Dikarya</taxon>
        <taxon>Ascomycota</taxon>
        <taxon>Pezizomycotina</taxon>
        <taxon>Dothideomycetes</taxon>
        <taxon>Pleosporomycetidae</taxon>
        <taxon>Pleosporales</taxon>
        <taxon>Pleosporineae</taxon>
        <taxon>Pleosporaceae</taxon>
        <taxon>Alternaria</taxon>
        <taxon>Alternaria sect. Ulocladioides</taxon>
    </lineage>
</organism>
<reference evidence="2" key="1">
    <citation type="submission" date="2021-05" db="EMBL/GenBank/DDBJ databases">
        <authorList>
            <person name="Stam R."/>
        </authorList>
    </citation>
    <scope>NUCLEOTIDE SEQUENCE</scope>
    <source>
        <strain evidence="2">CS162</strain>
    </source>
</reference>
<evidence type="ECO:0000313" key="2">
    <source>
        <dbReference type="EMBL" id="CAG5163865.1"/>
    </source>
</evidence>
<dbReference type="AlphaFoldDB" id="A0A8J2I9T9"/>
<feature type="region of interest" description="Disordered" evidence="1">
    <location>
        <begin position="281"/>
        <end position="301"/>
    </location>
</feature>
<accession>A0A8J2I9T9</accession>
<gene>
    <name evidence="2" type="ORF">ALTATR162_LOCUS6566</name>
</gene>
<dbReference type="Proteomes" id="UP000676310">
    <property type="component" value="Unassembled WGS sequence"/>
</dbReference>
<feature type="region of interest" description="Disordered" evidence="1">
    <location>
        <begin position="242"/>
        <end position="263"/>
    </location>
</feature>
<evidence type="ECO:0000313" key="3">
    <source>
        <dbReference type="Proteomes" id="UP000676310"/>
    </source>
</evidence>
<sequence>MPKLSSLVDKAESNSYFEDLDPVNPMPNTLAEPSSETLVIEQDPYLMVAADDAMSSPPRLLNANASSSTLNTTVPFSLAPPPSPLPTSRTSVNFTLTAPASIDMPVEVYYGEYHVDASGGRRVYRYASTPVAQSCGVEIISYDPRIDSLADMRTPSGITKRLFYKAAADPPEVRTPFNDEPLSSPYVPPVNPYSSTTAQYQPEAPGKSELLPCSAADHDDDTPCAPLFYEQLDTNLPAEAGVEEVPETAPRQNKPQLTKRPSEEEVIGHNWIKFHGAEQSHASLNDSPSQMTTLQERNAPRYSRRAALRSTLRNIGSNIGEKLRGSGSYKGNKLVKQQQDRVSRIFDF</sequence>
<comment type="caution">
    <text evidence="2">The sequence shown here is derived from an EMBL/GenBank/DDBJ whole genome shotgun (WGS) entry which is preliminary data.</text>
</comment>
<keyword evidence="3" id="KW-1185">Reference proteome</keyword>
<dbReference type="GeneID" id="67018469"/>
<feature type="compositionally biased region" description="Polar residues" evidence="1">
    <location>
        <begin position="281"/>
        <end position="296"/>
    </location>
</feature>
<proteinExistence type="predicted"/>
<dbReference type="RefSeq" id="XP_043170123.1">
    <property type="nucleotide sequence ID" value="XM_043314188.1"/>
</dbReference>
<dbReference type="EMBL" id="CAJRGZ010000019">
    <property type="protein sequence ID" value="CAG5163865.1"/>
    <property type="molecule type" value="Genomic_DNA"/>
</dbReference>
<name>A0A8J2I9T9_9PLEO</name>